<dbReference type="PANTHER" id="PTHR43630">
    <property type="entry name" value="POLY-BETA-1,6-N-ACETYL-D-GLUCOSAMINE SYNTHASE"/>
    <property type="match status" value="1"/>
</dbReference>
<gene>
    <name evidence="4" type="ORF">S01H4_27977</name>
</gene>
<dbReference type="EMBL" id="BART01013797">
    <property type="protein sequence ID" value="GAG81232.1"/>
    <property type="molecule type" value="Genomic_DNA"/>
</dbReference>
<comment type="caution">
    <text evidence="4">The sequence shown here is derived from an EMBL/GenBank/DDBJ whole genome shotgun (WGS) entry which is preliminary data.</text>
</comment>
<name>X1BJ32_9ZZZZ</name>
<evidence type="ECO:0000313" key="4">
    <source>
        <dbReference type="EMBL" id="GAG81232.1"/>
    </source>
</evidence>
<reference evidence="4" key="1">
    <citation type="journal article" date="2014" name="Front. Microbiol.">
        <title>High frequency of phylogenetically diverse reductive dehalogenase-homologous genes in deep subseafloor sedimentary metagenomes.</title>
        <authorList>
            <person name="Kawai M."/>
            <person name="Futagami T."/>
            <person name="Toyoda A."/>
            <person name="Takaki Y."/>
            <person name="Nishi S."/>
            <person name="Hori S."/>
            <person name="Arai W."/>
            <person name="Tsubouchi T."/>
            <person name="Morono Y."/>
            <person name="Uchiyama I."/>
            <person name="Ito T."/>
            <person name="Fujiyama A."/>
            <person name="Inagaki F."/>
            <person name="Takami H."/>
        </authorList>
    </citation>
    <scope>NUCLEOTIDE SEQUENCE</scope>
    <source>
        <strain evidence="4">Expedition CK06-06</strain>
    </source>
</reference>
<keyword evidence="1" id="KW-0328">Glycosyltransferase</keyword>
<proteinExistence type="predicted"/>
<dbReference type="PANTHER" id="PTHR43630:SF1">
    <property type="entry name" value="POLY-BETA-1,6-N-ACETYL-D-GLUCOSAMINE SYNTHASE"/>
    <property type="match status" value="1"/>
</dbReference>
<feature type="domain" description="Glycosyltransferase 2-like" evidence="3">
    <location>
        <begin position="7"/>
        <end position="82"/>
    </location>
</feature>
<dbReference type="InterPro" id="IPR001173">
    <property type="entry name" value="Glyco_trans_2-like"/>
</dbReference>
<sequence>AFEPNVSILIPAYNEEASIEPTIINKLEVDYPKDKLEIIIISDGSTDKTDQIVKSFESNGVKLIRQEPRNGKTSAINRFIPEIVGRIKRDALY</sequence>
<dbReference type="GO" id="GO:0016757">
    <property type="term" value="F:glycosyltransferase activity"/>
    <property type="evidence" value="ECO:0007669"/>
    <property type="project" value="UniProtKB-KW"/>
</dbReference>
<feature type="non-terminal residue" evidence="4">
    <location>
        <position position="1"/>
    </location>
</feature>
<keyword evidence="2" id="KW-0808">Transferase</keyword>
<accession>X1BJ32</accession>
<dbReference type="SUPFAM" id="SSF53448">
    <property type="entry name" value="Nucleotide-diphospho-sugar transferases"/>
    <property type="match status" value="1"/>
</dbReference>
<evidence type="ECO:0000259" key="3">
    <source>
        <dbReference type="Pfam" id="PF00535"/>
    </source>
</evidence>
<dbReference type="AlphaFoldDB" id="X1BJ32"/>
<organism evidence="4">
    <name type="scientific">marine sediment metagenome</name>
    <dbReference type="NCBI Taxonomy" id="412755"/>
    <lineage>
        <taxon>unclassified sequences</taxon>
        <taxon>metagenomes</taxon>
        <taxon>ecological metagenomes</taxon>
    </lineage>
</organism>
<evidence type="ECO:0000256" key="1">
    <source>
        <dbReference type="ARBA" id="ARBA00022676"/>
    </source>
</evidence>
<dbReference type="Gene3D" id="3.90.550.10">
    <property type="entry name" value="Spore Coat Polysaccharide Biosynthesis Protein SpsA, Chain A"/>
    <property type="match status" value="1"/>
</dbReference>
<dbReference type="Pfam" id="PF00535">
    <property type="entry name" value="Glycos_transf_2"/>
    <property type="match status" value="1"/>
</dbReference>
<protein>
    <recommendedName>
        <fullName evidence="3">Glycosyltransferase 2-like domain-containing protein</fullName>
    </recommendedName>
</protein>
<evidence type="ECO:0000256" key="2">
    <source>
        <dbReference type="ARBA" id="ARBA00022679"/>
    </source>
</evidence>
<dbReference type="InterPro" id="IPR029044">
    <property type="entry name" value="Nucleotide-diphossugar_trans"/>
</dbReference>